<sequence>MQTVYINYPEPHITRYTNVDSRQIRKHGKEEQRYIRITHTTLSEELSKFKRRVYKFGSKKAINDMYIDLDLNDPEFELAVLKHIQQLIGKHYKPLSPIRTSINKA</sequence>
<evidence type="ECO:0000313" key="2">
    <source>
        <dbReference type="Proteomes" id="UP000238375"/>
    </source>
</evidence>
<reference evidence="1 2" key="1">
    <citation type="submission" date="2018-03" db="EMBL/GenBank/DDBJ databases">
        <title>Genomic Encyclopedia of Archaeal and Bacterial Type Strains, Phase II (KMG-II): from individual species to whole genera.</title>
        <authorList>
            <person name="Goeker M."/>
        </authorList>
    </citation>
    <scope>NUCLEOTIDE SEQUENCE [LARGE SCALE GENOMIC DNA]</scope>
    <source>
        <strain evidence="1 2">DSM 28354</strain>
    </source>
</reference>
<accession>A0A2T0SRC7</accession>
<name>A0A2T0SRC7_9BACT</name>
<dbReference type="AlphaFoldDB" id="A0A2T0SRC7"/>
<protein>
    <submittedName>
        <fullName evidence="1">Uncharacterized protein</fullName>
    </submittedName>
</protein>
<organism evidence="1 2">
    <name type="scientific">Spirosoma oryzae</name>
    <dbReference type="NCBI Taxonomy" id="1469603"/>
    <lineage>
        <taxon>Bacteria</taxon>
        <taxon>Pseudomonadati</taxon>
        <taxon>Bacteroidota</taxon>
        <taxon>Cytophagia</taxon>
        <taxon>Cytophagales</taxon>
        <taxon>Cytophagaceae</taxon>
        <taxon>Spirosoma</taxon>
    </lineage>
</organism>
<dbReference type="RefSeq" id="WP_106138871.1">
    <property type="nucleotide sequence ID" value="NZ_PVTE01000013.1"/>
</dbReference>
<proteinExistence type="predicted"/>
<evidence type="ECO:0000313" key="1">
    <source>
        <dbReference type="EMBL" id="PRY35971.1"/>
    </source>
</evidence>
<dbReference type="EMBL" id="PVTE01000013">
    <property type="protein sequence ID" value="PRY35971.1"/>
    <property type="molecule type" value="Genomic_DNA"/>
</dbReference>
<gene>
    <name evidence="1" type="ORF">CLV58_11399</name>
</gene>
<keyword evidence="2" id="KW-1185">Reference proteome</keyword>
<comment type="caution">
    <text evidence="1">The sequence shown here is derived from an EMBL/GenBank/DDBJ whole genome shotgun (WGS) entry which is preliminary data.</text>
</comment>
<dbReference type="Proteomes" id="UP000238375">
    <property type="component" value="Unassembled WGS sequence"/>
</dbReference>